<keyword evidence="4" id="KW-1185">Reference proteome</keyword>
<feature type="coiled-coil region" evidence="1">
    <location>
        <begin position="125"/>
        <end position="152"/>
    </location>
</feature>
<feature type="compositionally biased region" description="Basic and acidic residues" evidence="2">
    <location>
        <begin position="337"/>
        <end position="364"/>
    </location>
</feature>
<feature type="compositionally biased region" description="Basic and acidic residues" evidence="2">
    <location>
        <begin position="111"/>
        <end position="124"/>
    </location>
</feature>
<sequence length="497" mass="54838">MSSRHLSIKGKKKGERVAVSDCKLEPLNLLLPGDAPILVPKHKTWPGQKKKETIRVEIPLHAEDYYDAEEEDELEERPAAEVKCKKLTHAAKAKPETKKEEEEEKKKKRKGQEACKEDIKKRTKAEVEENKYKKLTQEIKENKAYIMKLEARYEALKAGSKARNKTKINNETDSGTRKAITTSDDAVQTSDGETSSIELSDDSKKVRDMLMRLRIKAAGTDDQNKFTPSEDAQILARKEAGESFKTIAGYMKRSKKQISQRYGELVTAGKTVETVAADGNGEGTIATDTATAGETTDAATTDGENNAQVAEGDFGGLFDLGGLKTALEAVATEQADTENKNKEPEKENSKKKKDSPAKNSDKSSKKSKNQPNKSSPADIPKGNKETHPKISTPAGVGGGSGYDSGSEAIPDNVGTLLYNNQYARHLLRNKDKIPEADGMFDEDDCVLLALAESHHKHGRWEQIQARFANFTGRMVPIDVLKYKLGEGEKPEGYSRLR</sequence>
<accession>A0A194UYL2</accession>
<reference evidence="4" key="1">
    <citation type="submission" date="2014-12" db="EMBL/GenBank/DDBJ databases">
        <title>Genome Sequence of Valsa Canker Pathogens Uncovers a Specific Adaption of Colonization on Woody Bark.</title>
        <authorList>
            <person name="Yin Z."/>
            <person name="Liu H."/>
            <person name="Gao X."/>
            <person name="Li Z."/>
            <person name="Song N."/>
            <person name="Ke X."/>
            <person name="Dai Q."/>
            <person name="Wu Y."/>
            <person name="Sun Y."/>
            <person name="Xu J.-R."/>
            <person name="Kang Z.K."/>
            <person name="Wang L."/>
            <person name="Huang L."/>
        </authorList>
    </citation>
    <scope>NUCLEOTIDE SEQUENCE [LARGE SCALE GENOMIC DNA]</scope>
    <source>
        <strain evidence="4">SXYL134</strain>
    </source>
</reference>
<dbReference type="STRING" id="694573.A0A194UYL2"/>
<feature type="compositionally biased region" description="Polar residues" evidence="2">
    <location>
        <begin position="177"/>
        <end position="198"/>
    </location>
</feature>
<protein>
    <recommendedName>
        <fullName evidence="5">Myb-like domain-containing protein</fullName>
    </recommendedName>
</protein>
<evidence type="ECO:0000313" key="3">
    <source>
        <dbReference type="EMBL" id="KUI56802.1"/>
    </source>
</evidence>
<dbReference type="AlphaFoldDB" id="A0A194UYL2"/>
<keyword evidence="1" id="KW-0175">Coiled coil</keyword>
<proteinExistence type="predicted"/>
<name>A0A194UYL2_CYTMA</name>
<dbReference type="OrthoDB" id="5154006at2759"/>
<feature type="region of interest" description="Disordered" evidence="2">
    <location>
        <begin position="69"/>
        <end position="124"/>
    </location>
</feature>
<evidence type="ECO:0008006" key="5">
    <source>
        <dbReference type="Google" id="ProtNLM"/>
    </source>
</evidence>
<gene>
    <name evidence="3" type="ORF">VP1G_04071</name>
</gene>
<evidence type="ECO:0000313" key="4">
    <source>
        <dbReference type="Proteomes" id="UP000078576"/>
    </source>
</evidence>
<evidence type="ECO:0000256" key="1">
    <source>
        <dbReference type="SAM" id="Coils"/>
    </source>
</evidence>
<feature type="region of interest" description="Disordered" evidence="2">
    <location>
        <begin position="331"/>
        <end position="406"/>
    </location>
</feature>
<organism evidence="3 4">
    <name type="scientific">Cytospora mali</name>
    <name type="common">Apple Valsa canker fungus</name>
    <name type="synonym">Valsa mali</name>
    <dbReference type="NCBI Taxonomy" id="578113"/>
    <lineage>
        <taxon>Eukaryota</taxon>
        <taxon>Fungi</taxon>
        <taxon>Dikarya</taxon>
        <taxon>Ascomycota</taxon>
        <taxon>Pezizomycotina</taxon>
        <taxon>Sordariomycetes</taxon>
        <taxon>Sordariomycetidae</taxon>
        <taxon>Diaporthales</taxon>
        <taxon>Cytosporaceae</taxon>
        <taxon>Cytospora</taxon>
    </lineage>
</organism>
<feature type="region of interest" description="Disordered" evidence="2">
    <location>
        <begin position="277"/>
        <end position="313"/>
    </location>
</feature>
<feature type="region of interest" description="Disordered" evidence="2">
    <location>
        <begin position="158"/>
        <end position="200"/>
    </location>
</feature>
<feature type="compositionally biased region" description="Low complexity" evidence="2">
    <location>
        <begin position="283"/>
        <end position="304"/>
    </location>
</feature>
<evidence type="ECO:0000256" key="2">
    <source>
        <dbReference type="SAM" id="MobiDB-lite"/>
    </source>
</evidence>
<dbReference type="EMBL" id="KN714692">
    <property type="protein sequence ID" value="KUI56802.1"/>
    <property type="molecule type" value="Genomic_DNA"/>
</dbReference>
<dbReference type="Proteomes" id="UP000078576">
    <property type="component" value="Unassembled WGS sequence"/>
</dbReference>